<evidence type="ECO:0000259" key="2">
    <source>
        <dbReference type="Pfam" id="PF24855"/>
    </source>
</evidence>
<keyword evidence="1" id="KW-0732">Signal</keyword>
<protein>
    <recommendedName>
        <fullName evidence="2">DUF7729 domain-containing protein</fullName>
    </recommendedName>
</protein>
<dbReference type="PANTHER" id="PTHR39460">
    <property type="entry name" value="EXPRESSED PROTEIN"/>
    <property type="match status" value="1"/>
</dbReference>
<reference evidence="4" key="1">
    <citation type="journal article" date="2023" name="Mol. Phylogenet. Evol.">
        <title>Genome-scale phylogeny and comparative genomics of the fungal order Sordariales.</title>
        <authorList>
            <person name="Hensen N."/>
            <person name="Bonometti L."/>
            <person name="Westerberg I."/>
            <person name="Brannstrom I.O."/>
            <person name="Guillou S."/>
            <person name="Cros-Aarteil S."/>
            <person name="Calhoun S."/>
            <person name="Haridas S."/>
            <person name="Kuo A."/>
            <person name="Mondo S."/>
            <person name="Pangilinan J."/>
            <person name="Riley R."/>
            <person name="LaButti K."/>
            <person name="Andreopoulos B."/>
            <person name="Lipzen A."/>
            <person name="Chen C."/>
            <person name="Yan M."/>
            <person name="Daum C."/>
            <person name="Ng V."/>
            <person name="Clum A."/>
            <person name="Steindorff A."/>
            <person name="Ohm R.A."/>
            <person name="Martin F."/>
            <person name="Silar P."/>
            <person name="Natvig D.O."/>
            <person name="Lalanne C."/>
            <person name="Gautier V."/>
            <person name="Ament-Velasquez S.L."/>
            <person name="Kruys A."/>
            <person name="Hutchinson M.I."/>
            <person name="Powell A.J."/>
            <person name="Barry K."/>
            <person name="Miller A.N."/>
            <person name="Grigoriev I.V."/>
            <person name="Debuchy R."/>
            <person name="Gladieux P."/>
            <person name="Hiltunen Thoren M."/>
            <person name="Johannesson H."/>
        </authorList>
    </citation>
    <scope>NUCLEOTIDE SEQUENCE [LARGE SCALE GENOMIC DNA]</scope>
    <source>
        <strain evidence="4">CBS 340.73</strain>
    </source>
</reference>
<dbReference type="InterPro" id="IPR056146">
    <property type="entry name" value="DUF7729"/>
</dbReference>
<evidence type="ECO:0000313" key="3">
    <source>
        <dbReference type="EMBL" id="KAK3938501.1"/>
    </source>
</evidence>
<organism evidence="3 4">
    <name type="scientific">Diplogelasinospora grovesii</name>
    <dbReference type="NCBI Taxonomy" id="303347"/>
    <lineage>
        <taxon>Eukaryota</taxon>
        <taxon>Fungi</taxon>
        <taxon>Dikarya</taxon>
        <taxon>Ascomycota</taxon>
        <taxon>Pezizomycotina</taxon>
        <taxon>Sordariomycetes</taxon>
        <taxon>Sordariomycetidae</taxon>
        <taxon>Sordariales</taxon>
        <taxon>Diplogelasinosporaceae</taxon>
        <taxon>Diplogelasinospora</taxon>
    </lineage>
</organism>
<dbReference type="Pfam" id="PF24855">
    <property type="entry name" value="DUF7729"/>
    <property type="match status" value="1"/>
</dbReference>
<comment type="caution">
    <text evidence="3">The sequence shown here is derived from an EMBL/GenBank/DDBJ whole genome shotgun (WGS) entry which is preliminary data.</text>
</comment>
<keyword evidence="4" id="KW-1185">Reference proteome</keyword>
<dbReference type="AlphaFoldDB" id="A0AAN6N4P3"/>
<feature type="domain" description="DUF7729" evidence="2">
    <location>
        <begin position="120"/>
        <end position="330"/>
    </location>
</feature>
<sequence>MASITPSFVFTSSFRPRPQRTQWTAVLALLACLVCQALVTTATADAPRPIETLEIDTRVPVRGDDGGWIFLSQDEADLRRVKKRAPISSASASDGVTTTFSIAVSTVTGASTTSTVPASPLPSPLDGGLSSNFSGDAGSSPCPGYINSFLTDPTFKQCYPFSLLLQGSRSFFNAEKSLVSITQVLDATCAPNATFCNNYLQQLAKNLTSEANCGPDYQLGNSVVVQAYLAMTAYAPLYGAACLKDPETSMYCFANAVTNLTNPSNTYFYYLPLNISLPGSTVPSCGSCLQQTMDVFQAATANRKQALVSTYPSAAQQVNTICGPNFVNQSLASEIVSSGGPRSLTAGPSSCLMTILFLAALPWLL</sequence>
<feature type="signal peptide" evidence="1">
    <location>
        <begin position="1"/>
        <end position="44"/>
    </location>
</feature>
<evidence type="ECO:0000256" key="1">
    <source>
        <dbReference type="SAM" id="SignalP"/>
    </source>
</evidence>
<feature type="chain" id="PRO_5043044435" description="DUF7729 domain-containing protein" evidence="1">
    <location>
        <begin position="45"/>
        <end position="365"/>
    </location>
</feature>
<dbReference type="Proteomes" id="UP001303473">
    <property type="component" value="Unassembled WGS sequence"/>
</dbReference>
<dbReference type="EMBL" id="MU853828">
    <property type="protein sequence ID" value="KAK3938501.1"/>
    <property type="molecule type" value="Genomic_DNA"/>
</dbReference>
<evidence type="ECO:0000313" key="4">
    <source>
        <dbReference type="Proteomes" id="UP001303473"/>
    </source>
</evidence>
<accession>A0AAN6N4P3</accession>
<proteinExistence type="predicted"/>
<dbReference type="PANTHER" id="PTHR39460:SF1">
    <property type="entry name" value="C6 TRANSCRIPTION FACTOR"/>
    <property type="match status" value="1"/>
</dbReference>
<gene>
    <name evidence="3" type="ORF">QBC46DRAFT_162977</name>
</gene>
<name>A0AAN6N4P3_9PEZI</name>